<organism evidence="2 3">
    <name type="scientific">Opisthorchis viverrini</name>
    <name type="common">Southeast Asian liver fluke</name>
    <dbReference type="NCBI Taxonomy" id="6198"/>
    <lineage>
        <taxon>Eukaryota</taxon>
        <taxon>Metazoa</taxon>
        <taxon>Spiralia</taxon>
        <taxon>Lophotrochozoa</taxon>
        <taxon>Platyhelminthes</taxon>
        <taxon>Trematoda</taxon>
        <taxon>Digenea</taxon>
        <taxon>Opisthorchiida</taxon>
        <taxon>Opisthorchiata</taxon>
        <taxon>Opisthorchiidae</taxon>
        <taxon>Opisthorchis</taxon>
    </lineage>
</organism>
<dbReference type="CTD" id="20321391"/>
<dbReference type="GeneID" id="20321391"/>
<name>A0A074ZDT6_OPIVI</name>
<evidence type="ECO:0000256" key="1">
    <source>
        <dbReference type="SAM" id="MobiDB-lite"/>
    </source>
</evidence>
<sequence>MAPGYPPTTRVRQSYNDPQKCKIAQCKENDEQSYRYSGLHEAHQADESEHLARPQGISWTGLQ</sequence>
<dbReference type="Proteomes" id="UP000054324">
    <property type="component" value="Unassembled WGS sequence"/>
</dbReference>
<dbReference type="RefSeq" id="XP_009170932.1">
    <property type="nucleotide sequence ID" value="XM_009172668.1"/>
</dbReference>
<feature type="region of interest" description="Disordered" evidence="1">
    <location>
        <begin position="39"/>
        <end position="63"/>
    </location>
</feature>
<dbReference type="EMBL" id="KL596780">
    <property type="protein sequence ID" value="KER25338.1"/>
    <property type="molecule type" value="Genomic_DNA"/>
</dbReference>
<accession>A0A074ZDT6</accession>
<protein>
    <submittedName>
        <fullName evidence="2">Uncharacterized protein</fullName>
    </submittedName>
</protein>
<reference evidence="2 3" key="1">
    <citation type="submission" date="2013-11" db="EMBL/GenBank/DDBJ databases">
        <title>Opisthorchis viverrini - life in the bile duct.</title>
        <authorList>
            <person name="Young N.D."/>
            <person name="Nagarajan N."/>
            <person name="Lin S.J."/>
            <person name="Korhonen P.K."/>
            <person name="Jex A.R."/>
            <person name="Hall R.S."/>
            <person name="Safavi-Hemami H."/>
            <person name="Kaewkong W."/>
            <person name="Bertrand D."/>
            <person name="Gao S."/>
            <person name="Seet Q."/>
            <person name="Wongkham S."/>
            <person name="Teh B.T."/>
            <person name="Wongkham C."/>
            <person name="Intapan P.M."/>
            <person name="Maleewong W."/>
            <person name="Yang X."/>
            <person name="Hu M."/>
            <person name="Wang Z."/>
            <person name="Hofmann A."/>
            <person name="Sternberg P.W."/>
            <person name="Tan P."/>
            <person name="Wang J."/>
            <person name="Gasser R.B."/>
        </authorList>
    </citation>
    <scope>NUCLEOTIDE SEQUENCE [LARGE SCALE GENOMIC DNA]</scope>
</reference>
<gene>
    <name evidence="2" type="ORF">T265_07212</name>
</gene>
<keyword evidence="3" id="KW-1185">Reference proteome</keyword>
<evidence type="ECO:0000313" key="3">
    <source>
        <dbReference type="Proteomes" id="UP000054324"/>
    </source>
</evidence>
<proteinExistence type="predicted"/>
<evidence type="ECO:0000313" key="2">
    <source>
        <dbReference type="EMBL" id="KER25338.1"/>
    </source>
</evidence>
<dbReference type="KEGG" id="ovi:T265_07212"/>
<feature type="compositionally biased region" description="Basic and acidic residues" evidence="1">
    <location>
        <begin position="39"/>
        <end position="52"/>
    </location>
</feature>
<dbReference type="AlphaFoldDB" id="A0A074ZDT6"/>